<dbReference type="GO" id="GO:0016746">
    <property type="term" value="F:acyltransferase activity"/>
    <property type="evidence" value="ECO:0007669"/>
    <property type="project" value="UniProtKB-KW"/>
</dbReference>
<gene>
    <name evidence="2" type="ORF">NNL38_16580</name>
</gene>
<dbReference type="Pfam" id="PF21926">
    <property type="entry name" value="FeeM"/>
    <property type="match status" value="1"/>
</dbReference>
<dbReference type="Proteomes" id="UP001057998">
    <property type="component" value="Chromosome 2"/>
</dbReference>
<sequence>MELDNLTTQLCVTEEEKITAYNIRYQAYTTVGYNPVCTTGLFTDPFDAAPNNFTFLLKERGKPVATVRASVLHRPRGWVQVPCKGGFEPEFSRLEQEYDTIVEMGRLAVLPDVRGLASLAPLALFCCIYMLDERFGRTAIVCGSSKKHKRFYQRLGMKSLCDFGPRPNTAIDLTLMAKSLDLEAFIQSADAHLDEATIRRLIPAFPDCDEVPAAG</sequence>
<feature type="domain" description="N-acyl amino acid synthase FeeM catalytic core" evidence="1">
    <location>
        <begin position="20"/>
        <end position="176"/>
    </location>
</feature>
<dbReference type="RefSeq" id="WP_255391545.1">
    <property type="nucleotide sequence ID" value="NZ_CP101509.1"/>
</dbReference>
<evidence type="ECO:0000313" key="2">
    <source>
        <dbReference type="EMBL" id="UTV30201.1"/>
    </source>
</evidence>
<name>A0ABY5GM05_9GAMM</name>
<reference evidence="2" key="1">
    <citation type="submission" date="2022-07" db="EMBL/GenBank/DDBJ databases">
        <title>Genome sequencing of Photobacterium atrarenae GJH2-4.</title>
        <authorList>
            <person name="Park S.-J."/>
        </authorList>
    </citation>
    <scope>NUCLEOTIDE SEQUENCE</scope>
    <source>
        <strain evidence="2">GJH2-4</strain>
    </source>
</reference>
<keyword evidence="3" id="KW-1185">Reference proteome</keyword>
<evidence type="ECO:0000313" key="3">
    <source>
        <dbReference type="Proteomes" id="UP001057998"/>
    </source>
</evidence>
<dbReference type="Gene3D" id="3.40.630.30">
    <property type="match status" value="1"/>
</dbReference>
<keyword evidence="2" id="KW-0012">Acyltransferase</keyword>
<accession>A0ABY5GM05</accession>
<dbReference type="InterPro" id="IPR016181">
    <property type="entry name" value="Acyl_CoA_acyltransferase"/>
</dbReference>
<organism evidence="2 3">
    <name type="scientific">Photobacterium atrarenae</name>
    <dbReference type="NCBI Taxonomy" id="865757"/>
    <lineage>
        <taxon>Bacteria</taxon>
        <taxon>Pseudomonadati</taxon>
        <taxon>Pseudomonadota</taxon>
        <taxon>Gammaproteobacteria</taxon>
        <taxon>Vibrionales</taxon>
        <taxon>Vibrionaceae</taxon>
        <taxon>Photobacterium</taxon>
    </lineage>
</organism>
<dbReference type="InterPro" id="IPR054597">
    <property type="entry name" value="FeeM_cat"/>
</dbReference>
<keyword evidence="2" id="KW-0808">Transferase</keyword>
<evidence type="ECO:0000259" key="1">
    <source>
        <dbReference type="Pfam" id="PF21926"/>
    </source>
</evidence>
<dbReference type="EMBL" id="CP101509">
    <property type="protein sequence ID" value="UTV30201.1"/>
    <property type="molecule type" value="Genomic_DNA"/>
</dbReference>
<proteinExistence type="predicted"/>
<protein>
    <submittedName>
        <fullName evidence="2">GNAT family N-acetyltransferase</fullName>
        <ecNumber evidence="2">2.3.1.-</ecNumber>
    </submittedName>
</protein>
<dbReference type="EC" id="2.3.1.-" evidence="2"/>
<dbReference type="SUPFAM" id="SSF55729">
    <property type="entry name" value="Acyl-CoA N-acyltransferases (Nat)"/>
    <property type="match status" value="1"/>
</dbReference>